<keyword evidence="2" id="KW-0521">NADP</keyword>
<evidence type="ECO:0000256" key="2">
    <source>
        <dbReference type="ARBA" id="ARBA00022857"/>
    </source>
</evidence>
<dbReference type="Proteomes" id="UP001391051">
    <property type="component" value="Unassembled WGS sequence"/>
</dbReference>
<gene>
    <name evidence="4" type="ORF">PG986_011460</name>
</gene>
<comment type="caution">
    <text evidence="4">The sequence shown here is derived from an EMBL/GenBank/DDBJ whole genome shotgun (WGS) entry which is preliminary data.</text>
</comment>
<name>A0ABR1Q5V6_9PEZI</name>
<dbReference type="PANTHER" id="PTHR24320">
    <property type="entry name" value="RETINOL DEHYDROGENASE"/>
    <property type="match status" value="1"/>
</dbReference>
<keyword evidence="5" id="KW-1185">Reference proteome</keyword>
<evidence type="ECO:0000313" key="5">
    <source>
        <dbReference type="Proteomes" id="UP001391051"/>
    </source>
</evidence>
<evidence type="ECO:0000256" key="3">
    <source>
        <dbReference type="ARBA" id="ARBA00023002"/>
    </source>
</evidence>
<dbReference type="GeneID" id="92080744"/>
<protein>
    <submittedName>
        <fullName evidence="4">Uncharacterized protein</fullName>
    </submittedName>
</protein>
<evidence type="ECO:0000256" key="1">
    <source>
        <dbReference type="ARBA" id="ARBA00006484"/>
    </source>
</evidence>
<dbReference type="InterPro" id="IPR002347">
    <property type="entry name" value="SDR_fam"/>
</dbReference>
<dbReference type="SUPFAM" id="SSF51735">
    <property type="entry name" value="NAD(P)-binding Rossmann-fold domains"/>
    <property type="match status" value="1"/>
</dbReference>
<dbReference type="Pfam" id="PF00106">
    <property type="entry name" value="adh_short"/>
    <property type="match status" value="1"/>
</dbReference>
<proteinExistence type="inferred from homology"/>
<dbReference type="PANTHER" id="PTHR24320:SF252">
    <property type="entry name" value="DEHYDROGENASE_REDUCTASE FAMILY PROTEIN, PUTATIVE (AFU_ORTHOLOGUE AFUA_3G08550)-RELATED"/>
    <property type="match status" value="1"/>
</dbReference>
<evidence type="ECO:0000313" key="4">
    <source>
        <dbReference type="EMBL" id="KAK7947139.1"/>
    </source>
</evidence>
<keyword evidence="3" id="KW-0560">Oxidoreductase</keyword>
<organism evidence="4 5">
    <name type="scientific">Apiospora aurea</name>
    <dbReference type="NCBI Taxonomy" id="335848"/>
    <lineage>
        <taxon>Eukaryota</taxon>
        <taxon>Fungi</taxon>
        <taxon>Dikarya</taxon>
        <taxon>Ascomycota</taxon>
        <taxon>Pezizomycotina</taxon>
        <taxon>Sordariomycetes</taxon>
        <taxon>Xylariomycetidae</taxon>
        <taxon>Amphisphaeriales</taxon>
        <taxon>Apiosporaceae</taxon>
        <taxon>Apiospora</taxon>
    </lineage>
</organism>
<comment type="similarity">
    <text evidence="1">Belongs to the short-chain dehydrogenases/reductases (SDR) family.</text>
</comment>
<dbReference type="EMBL" id="JAQQWE010000007">
    <property type="protein sequence ID" value="KAK7947139.1"/>
    <property type="molecule type" value="Genomic_DNA"/>
</dbReference>
<sequence length="297" mass="32639">MDVPFDIGPEKRAGKLQFMYRQLFVKTPPLSQHDASLERKRAVVTGPNSGLGLEKARQLLQLGASVVLAVRDQAKGEDARRQLCAGRPLLADRIEVWELDLSSYESIASFVGCVRDSPTIVDIAVLNTGVFNCHESSASTGYEEDVQINYLSNALLTLVLLPVLEQQLSAGRRSPARMVRVTSDTAAWASFQERTSEPLLPAFRQSMPKWDMSGRYGTSKLLGQLNLTELADGWLRLAYNAGTRLLGRLCSLGARPILHAAALPDEKAHGQYVEDGRIQPMPPIVYAPEGQSIAKRL</sequence>
<dbReference type="RefSeq" id="XP_066697173.1">
    <property type="nucleotide sequence ID" value="XM_066847682.1"/>
</dbReference>
<dbReference type="InterPro" id="IPR036291">
    <property type="entry name" value="NAD(P)-bd_dom_sf"/>
</dbReference>
<accession>A0ABR1Q5V6</accession>
<reference evidence="4 5" key="1">
    <citation type="submission" date="2023-01" db="EMBL/GenBank/DDBJ databases">
        <title>Analysis of 21 Apiospora genomes using comparative genomics revels a genus with tremendous synthesis potential of carbohydrate active enzymes and secondary metabolites.</title>
        <authorList>
            <person name="Sorensen T."/>
        </authorList>
    </citation>
    <scope>NUCLEOTIDE SEQUENCE [LARGE SCALE GENOMIC DNA]</scope>
    <source>
        <strain evidence="4 5">CBS 24483</strain>
    </source>
</reference>
<dbReference type="Gene3D" id="3.40.50.720">
    <property type="entry name" value="NAD(P)-binding Rossmann-like Domain"/>
    <property type="match status" value="1"/>
</dbReference>